<dbReference type="NCBIfam" id="TIGR00274">
    <property type="entry name" value="N-acetylmuramic acid 6-phosphate etherase"/>
    <property type="match status" value="1"/>
</dbReference>
<feature type="non-terminal residue" evidence="4">
    <location>
        <position position="1"/>
    </location>
</feature>
<dbReference type="GO" id="GO:0009254">
    <property type="term" value="P:peptidoglycan turnover"/>
    <property type="evidence" value="ECO:0007669"/>
    <property type="project" value="TreeGrafter"/>
</dbReference>
<evidence type="ECO:0000256" key="2">
    <source>
        <dbReference type="ARBA" id="ARBA00023277"/>
    </source>
</evidence>
<dbReference type="InterPro" id="IPR005486">
    <property type="entry name" value="Glucokinase_regulatory_CS"/>
</dbReference>
<dbReference type="NCBIfam" id="NF009222">
    <property type="entry name" value="PRK12570.1"/>
    <property type="match status" value="1"/>
</dbReference>
<name>A0A382N9S7_9ZZZZ</name>
<evidence type="ECO:0000313" key="4">
    <source>
        <dbReference type="EMBL" id="SVC57919.1"/>
    </source>
</evidence>
<dbReference type="Gene3D" id="1.10.8.1080">
    <property type="match status" value="1"/>
</dbReference>
<dbReference type="EMBL" id="UINC01098986">
    <property type="protein sequence ID" value="SVC57919.1"/>
    <property type="molecule type" value="Genomic_DNA"/>
</dbReference>
<dbReference type="GO" id="GO:0046348">
    <property type="term" value="P:amino sugar catabolic process"/>
    <property type="evidence" value="ECO:0007669"/>
    <property type="project" value="InterPro"/>
</dbReference>
<feature type="domain" description="SIS" evidence="3">
    <location>
        <begin position="7"/>
        <end position="170"/>
    </location>
</feature>
<dbReference type="GO" id="GO:0016803">
    <property type="term" value="F:ether hydrolase activity"/>
    <property type="evidence" value="ECO:0007669"/>
    <property type="project" value="TreeGrafter"/>
</dbReference>
<dbReference type="GO" id="GO:0016835">
    <property type="term" value="F:carbon-oxygen lyase activity"/>
    <property type="evidence" value="ECO:0007669"/>
    <property type="project" value="InterPro"/>
</dbReference>
<sequence>RKTVQLTTAAIQNGNKIVYVGAGTSGRLGILDASEMMPTFSVPSDWFNGIIAGGDDALRKSIEGAEDKAENAINDLKTFGLNNGDVLIGISTSGAAKYVQSSIEYGASIGAKTVYLTCNEKPFLSTVADVAIKISTGPEIITGSTRMKGGTATKMILNMISTTTMIQMGKVYGNLMIDLMAVNEKLVDRGTRIISQLTGLEYGDAQAKLFEAGKSVKTAVVMVKKNCTKNEALEKLKKANGFLRRVIE</sequence>
<dbReference type="CDD" id="cd05007">
    <property type="entry name" value="SIS_Etherase"/>
    <property type="match status" value="1"/>
</dbReference>
<protein>
    <recommendedName>
        <fullName evidence="3">SIS domain-containing protein</fullName>
    </recommendedName>
</protein>
<evidence type="ECO:0000259" key="3">
    <source>
        <dbReference type="PROSITE" id="PS51464"/>
    </source>
</evidence>
<evidence type="ECO:0000256" key="1">
    <source>
        <dbReference type="ARBA" id="ARBA00023239"/>
    </source>
</evidence>
<keyword evidence="2" id="KW-0119">Carbohydrate metabolism</keyword>
<dbReference type="InterPro" id="IPR005488">
    <property type="entry name" value="Etherase_MurQ"/>
</dbReference>
<reference evidence="4" key="1">
    <citation type="submission" date="2018-05" db="EMBL/GenBank/DDBJ databases">
        <authorList>
            <person name="Lanie J.A."/>
            <person name="Ng W.-L."/>
            <person name="Kazmierczak K.M."/>
            <person name="Andrzejewski T.M."/>
            <person name="Davidsen T.M."/>
            <person name="Wayne K.J."/>
            <person name="Tettelin H."/>
            <person name="Glass J.I."/>
            <person name="Rusch D."/>
            <person name="Podicherti R."/>
            <person name="Tsui H.-C.T."/>
            <person name="Winkler M.E."/>
        </authorList>
    </citation>
    <scope>NUCLEOTIDE SEQUENCE</scope>
</reference>
<dbReference type="Pfam" id="PF22645">
    <property type="entry name" value="GKRP_SIS_N"/>
    <property type="match status" value="1"/>
</dbReference>
<proteinExistence type="predicted"/>
<dbReference type="PROSITE" id="PS01272">
    <property type="entry name" value="GCKR"/>
    <property type="match status" value="1"/>
</dbReference>
<gene>
    <name evidence="4" type="ORF">METZ01_LOCUS310773</name>
</gene>
<dbReference type="NCBIfam" id="NF003915">
    <property type="entry name" value="PRK05441.1"/>
    <property type="match status" value="1"/>
</dbReference>
<keyword evidence="1" id="KW-0456">Lyase</keyword>
<dbReference type="GO" id="GO:0097367">
    <property type="term" value="F:carbohydrate derivative binding"/>
    <property type="evidence" value="ECO:0007669"/>
    <property type="project" value="InterPro"/>
</dbReference>
<dbReference type="InterPro" id="IPR040190">
    <property type="entry name" value="MURQ/GCKR"/>
</dbReference>
<dbReference type="FunFam" id="1.10.8.1080:FF:000001">
    <property type="entry name" value="N-acetylmuramic acid 6-phosphate etherase"/>
    <property type="match status" value="1"/>
</dbReference>
<dbReference type="AlphaFoldDB" id="A0A382N9S7"/>
<dbReference type="PANTHER" id="PTHR10088:SF4">
    <property type="entry name" value="GLUCOKINASE REGULATORY PROTEIN"/>
    <property type="match status" value="1"/>
</dbReference>
<dbReference type="Gene3D" id="3.40.50.10490">
    <property type="entry name" value="Glucose-6-phosphate isomerase like protein, domain 1"/>
    <property type="match status" value="1"/>
</dbReference>
<dbReference type="InterPro" id="IPR046348">
    <property type="entry name" value="SIS_dom_sf"/>
</dbReference>
<dbReference type="PROSITE" id="PS51464">
    <property type="entry name" value="SIS"/>
    <property type="match status" value="1"/>
</dbReference>
<dbReference type="InterPro" id="IPR001347">
    <property type="entry name" value="SIS_dom"/>
</dbReference>
<accession>A0A382N9S7</accession>
<dbReference type="PANTHER" id="PTHR10088">
    <property type="entry name" value="GLUCOKINASE REGULATORY PROTEIN"/>
    <property type="match status" value="1"/>
</dbReference>
<organism evidence="4">
    <name type="scientific">marine metagenome</name>
    <dbReference type="NCBI Taxonomy" id="408172"/>
    <lineage>
        <taxon>unclassified sequences</taxon>
        <taxon>metagenomes</taxon>
        <taxon>ecological metagenomes</taxon>
    </lineage>
</organism>
<dbReference type="SUPFAM" id="SSF53697">
    <property type="entry name" value="SIS domain"/>
    <property type="match status" value="1"/>
</dbReference>